<dbReference type="Proteomes" id="UP001218188">
    <property type="component" value="Unassembled WGS sequence"/>
</dbReference>
<protein>
    <recommendedName>
        <fullName evidence="3">RNase H type-1 domain-containing protein</fullName>
    </recommendedName>
</protein>
<dbReference type="GO" id="GO:0003676">
    <property type="term" value="F:nucleic acid binding"/>
    <property type="evidence" value="ECO:0007669"/>
    <property type="project" value="InterPro"/>
</dbReference>
<keyword evidence="2" id="KW-1185">Reference proteome</keyword>
<evidence type="ECO:0000313" key="1">
    <source>
        <dbReference type="EMBL" id="KAJ7018951.1"/>
    </source>
</evidence>
<gene>
    <name evidence="1" type="ORF">C8F04DRAFT_976334</name>
</gene>
<sequence>LTDGFRIFTEGVPTPEYSPPSLPTPSPPAEVTIHIGVVCVDSGSLESKSGVGVCFGANDAQNVGAWLPMENSTTKYEAELVAATIAVRAVPPDTPVLLISRNDSVATAMNKHLNIWEDKGWVGVQNPVPAQQLALYLRSRSALTSFAKPTSASTSALCCSAKDLARTAITESIGPVLSIKRLRGRLV</sequence>
<organism evidence="1 2">
    <name type="scientific">Mycena alexandri</name>
    <dbReference type="NCBI Taxonomy" id="1745969"/>
    <lineage>
        <taxon>Eukaryota</taxon>
        <taxon>Fungi</taxon>
        <taxon>Dikarya</taxon>
        <taxon>Basidiomycota</taxon>
        <taxon>Agaricomycotina</taxon>
        <taxon>Agaricomycetes</taxon>
        <taxon>Agaricomycetidae</taxon>
        <taxon>Agaricales</taxon>
        <taxon>Marasmiineae</taxon>
        <taxon>Mycenaceae</taxon>
        <taxon>Mycena</taxon>
    </lineage>
</organism>
<accession>A0AAD6WPI6</accession>
<name>A0AAD6WPI6_9AGAR</name>
<dbReference type="SUPFAM" id="SSF53098">
    <property type="entry name" value="Ribonuclease H-like"/>
    <property type="match status" value="1"/>
</dbReference>
<dbReference type="AlphaFoldDB" id="A0AAD6WPI6"/>
<evidence type="ECO:0008006" key="3">
    <source>
        <dbReference type="Google" id="ProtNLM"/>
    </source>
</evidence>
<proteinExistence type="predicted"/>
<comment type="caution">
    <text evidence="1">The sequence shown here is derived from an EMBL/GenBank/DDBJ whole genome shotgun (WGS) entry which is preliminary data.</text>
</comment>
<feature type="non-terminal residue" evidence="1">
    <location>
        <position position="1"/>
    </location>
</feature>
<dbReference type="EMBL" id="JARJCM010000314">
    <property type="protein sequence ID" value="KAJ7018951.1"/>
    <property type="molecule type" value="Genomic_DNA"/>
</dbReference>
<dbReference type="Gene3D" id="3.30.420.10">
    <property type="entry name" value="Ribonuclease H-like superfamily/Ribonuclease H"/>
    <property type="match status" value="1"/>
</dbReference>
<dbReference type="InterPro" id="IPR036397">
    <property type="entry name" value="RNaseH_sf"/>
</dbReference>
<reference evidence="1" key="1">
    <citation type="submission" date="2023-03" db="EMBL/GenBank/DDBJ databases">
        <title>Massive genome expansion in bonnet fungi (Mycena s.s.) driven by repeated elements and novel gene families across ecological guilds.</title>
        <authorList>
            <consortium name="Lawrence Berkeley National Laboratory"/>
            <person name="Harder C.B."/>
            <person name="Miyauchi S."/>
            <person name="Viragh M."/>
            <person name="Kuo A."/>
            <person name="Thoen E."/>
            <person name="Andreopoulos B."/>
            <person name="Lu D."/>
            <person name="Skrede I."/>
            <person name="Drula E."/>
            <person name="Henrissat B."/>
            <person name="Morin E."/>
            <person name="Kohler A."/>
            <person name="Barry K."/>
            <person name="LaButti K."/>
            <person name="Morin E."/>
            <person name="Salamov A."/>
            <person name="Lipzen A."/>
            <person name="Mereny Z."/>
            <person name="Hegedus B."/>
            <person name="Baldrian P."/>
            <person name="Stursova M."/>
            <person name="Weitz H."/>
            <person name="Taylor A."/>
            <person name="Grigoriev I.V."/>
            <person name="Nagy L.G."/>
            <person name="Martin F."/>
            <person name="Kauserud H."/>
        </authorList>
    </citation>
    <scope>NUCLEOTIDE SEQUENCE</scope>
    <source>
        <strain evidence="1">CBHHK200</strain>
    </source>
</reference>
<evidence type="ECO:0000313" key="2">
    <source>
        <dbReference type="Proteomes" id="UP001218188"/>
    </source>
</evidence>
<dbReference type="InterPro" id="IPR012337">
    <property type="entry name" value="RNaseH-like_sf"/>
</dbReference>